<dbReference type="GO" id="GO:0005829">
    <property type="term" value="C:cytosol"/>
    <property type="evidence" value="ECO:0007669"/>
    <property type="project" value="TreeGrafter"/>
</dbReference>
<reference evidence="9" key="1">
    <citation type="submission" date="2015-05" db="UniProtKB">
        <authorList>
            <consortium name="EnsemblMetazoa"/>
        </authorList>
    </citation>
    <scope>IDENTIFICATION</scope>
</reference>
<keyword evidence="4" id="KW-0418">Kinase</keyword>
<evidence type="ECO:0000259" key="7">
    <source>
        <dbReference type="Pfam" id="PF08544"/>
    </source>
</evidence>
<dbReference type="InterPro" id="IPR014721">
    <property type="entry name" value="Ribsml_uS5_D2-typ_fold_subgr"/>
</dbReference>
<dbReference type="OMA" id="GFHDTYF"/>
<dbReference type="EnsemblMetazoa" id="RPRC005102-RA">
    <property type="protein sequence ID" value="RPRC005102-PA"/>
    <property type="gene ID" value="RPRC005102"/>
</dbReference>
<dbReference type="GO" id="GO:0006012">
    <property type="term" value="P:galactose metabolic process"/>
    <property type="evidence" value="ECO:0007669"/>
    <property type="project" value="InterPro"/>
</dbReference>
<evidence type="ECO:0000259" key="8">
    <source>
        <dbReference type="Pfam" id="PF10509"/>
    </source>
</evidence>
<dbReference type="AlphaFoldDB" id="T1HM28"/>
<dbReference type="PRINTS" id="PR00473">
    <property type="entry name" value="GALCTOKINASE"/>
</dbReference>
<dbReference type="Pfam" id="PF10509">
    <property type="entry name" value="GalKase_gal_bdg"/>
    <property type="match status" value="1"/>
</dbReference>
<keyword evidence="2" id="KW-0808">Transferase</keyword>
<dbReference type="InterPro" id="IPR020568">
    <property type="entry name" value="Ribosomal_Su5_D2-typ_SF"/>
</dbReference>
<keyword evidence="3" id="KW-0547">Nucleotide-binding</keyword>
<dbReference type="GO" id="GO:0004335">
    <property type="term" value="F:galactokinase activity"/>
    <property type="evidence" value="ECO:0007669"/>
    <property type="project" value="InterPro"/>
</dbReference>
<dbReference type="InterPro" id="IPR000705">
    <property type="entry name" value="Galactokinase"/>
</dbReference>
<dbReference type="PANTHER" id="PTHR10457">
    <property type="entry name" value="MEVALONATE KINASE/GALACTOKINASE"/>
    <property type="match status" value="1"/>
</dbReference>
<dbReference type="InParanoid" id="T1HM28"/>
<evidence type="ECO:0000259" key="6">
    <source>
        <dbReference type="Pfam" id="PF00288"/>
    </source>
</evidence>
<dbReference type="GO" id="GO:0005524">
    <property type="term" value="F:ATP binding"/>
    <property type="evidence" value="ECO:0007669"/>
    <property type="project" value="UniProtKB-KW"/>
</dbReference>
<dbReference type="HOGENOM" id="CLU_017814_6_2_1"/>
<evidence type="ECO:0000256" key="4">
    <source>
        <dbReference type="ARBA" id="ARBA00022777"/>
    </source>
</evidence>
<dbReference type="Pfam" id="PF00288">
    <property type="entry name" value="GHMP_kinases_N"/>
    <property type="match status" value="1"/>
</dbReference>
<dbReference type="InterPro" id="IPR006203">
    <property type="entry name" value="GHMP_knse_ATP-bd_CS"/>
</dbReference>
<dbReference type="InterPro" id="IPR013750">
    <property type="entry name" value="GHMP_kinase_C_dom"/>
</dbReference>
<dbReference type="EMBL" id="ACPB03009072">
    <property type="status" value="NOT_ANNOTATED_CDS"/>
    <property type="molecule type" value="Genomic_DNA"/>
</dbReference>
<dbReference type="InterPro" id="IPR036554">
    <property type="entry name" value="GHMP_kinase_C_sf"/>
</dbReference>
<dbReference type="InterPro" id="IPR019741">
    <property type="entry name" value="Galactokinase_CS"/>
</dbReference>
<dbReference type="PROSITE" id="PS00627">
    <property type="entry name" value="GHMP_KINASES_ATP"/>
    <property type="match status" value="1"/>
</dbReference>
<evidence type="ECO:0000313" key="9">
    <source>
        <dbReference type="EnsemblMetazoa" id="RPRC005102-PA"/>
    </source>
</evidence>
<evidence type="ECO:0000256" key="2">
    <source>
        <dbReference type="ARBA" id="ARBA00022679"/>
    </source>
</evidence>
<dbReference type="NCBIfam" id="TIGR00131">
    <property type="entry name" value="gal_kin"/>
    <property type="match status" value="1"/>
</dbReference>
<dbReference type="Pfam" id="PF08544">
    <property type="entry name" value="GHMP_kinases_C"/>
    <property type="match status" value="1"/>
</dbReference>
<feature type="domain" description="GHMP kinase N-terminal" evidence="6">
    <location>
        <begin position="129"/>
        <end position="209"/>
    </location>
</feature>
<dbReference type="InterPro" id="IPR006206">
    <property type="entry name" value="Mevalonate/galactokinase"/>
</dbReference>
<proteinExistence type="inferred from homology"/>
<dbReference type="Gene3D" id="3.30.230.10">
    <property type="match status" value="1"/>
</dbReference>
<dbReference type="FunCoup" id="T1HM28">
    <property type="interactions" value="1358"/>
</dbReference>
<dbReference type="Gene3D" id="3.30.70.3170">
    <property type="match status" value="1"/>
</dbReference>
<evidence type="ECO:0000256" key="5">
    <source>
        <dbReference type="ARBA" id="ARBA00022840"/>
    </source>
</evidence>
<dbReference type="SUPFAM" id="SSF54211">
    <property type="entry name" value="Ribosomal protein S5 domain 2-like"/>
    <property type="match status" value="1"/>
</dbReference>
<dbReference type="Proteomes" id="UP000015103">
    <property type="component" value="Unassembled WGS sequence"/>
</dbReference>
<comment type="similarity">
    <text evidence="1">Belongs to the GHMP kinase family. GalK subfamily.</text>
</comment>
<protein>
    <submittedName>
        <fullName evidence="9">Uncharacterized protein</fullName>
    </submittedName>
</protein>
<dbReference type="VEuPathDB" id="VectorBase:RPRC005102"/>
<feature type="domain" description="Galactokinase N-terminal" evidence="8">
    <location>
        <begin position="36"/>
        <end position="84"/>
    </location>
</feature>
<dbReference type="InterPro" id="IPR006204">
    <property type="entry name" value="GHMP_kinase_N_dom"/>
</dbReference>
<sequence length="469" mass="51493">TMVINSTNCPVGDSIEIKGYPCEQNIFKERLDGLAEHFRSKFNTDPELYVRVPGRVNLIGEHVDYCGYSVCPMAINRDICIAASTLSGDGEFLKVTNLQSQYEDSTISSKDFSISAENGWCAYILCGIKGAMNLLGKKQPARMLMAISGTIPPGSGLSSSSALVCASLLATVSLNKMNVNKNELAEISATCERYIGTEGGGMDQAIAYFATKGCAKHIQFNPIRTLDVKLPESIVFVIAHSLVTKNKAESAEFNTRVTECRLATQILAKQNNLDWTKFLKIFDLQEALGYNLDQLLDIFSNSLHDGHYTKDEVCKLLDVSPTELEQISLPPNTRHLTKYLLHPRVMHVVSEAQRVNTWIKLTTSASVSPAELGRLMSQSHDSMSRLYEAGHPECDKLVEVCISGPGCLGARITGAGWGGAVVAMTNRNSLKPFLEHLKSNFYQNFHGSMDQILFSSEPQQGAELYLTTA</sequence>
<evidence type="ECO:0000256" key="3">
    <source>
        <dbReference type="ARBA" id="ARBA00022741"/>
    </source>
</evidence>
<dbReference type="PIRSF" id="PIRSF000530">
    <property type="entry name" value="Galactokinase"/>
    <property type="match status" value="1"/>
</dbReference>
<keyword evidence="10" id="KW-1185">Reference proteome</keyword>
<dbReference type="SUPFAM" id="SSF55060">
    <property type="entry name" value="GHMP Kinase, C-terminal domain"/>
    <property type="match status" value="1"/>
</dbReference>
<dbReference type="PANTHER" id="PTHR10457:SF7">
    <property type="entry name" value="GALACTOKINASE-RELATED"/>
    <property type="match status" value="1"/>
</dbReference>
<name>T1HM28_RHOPR</name>
<keyword evidence="5" id="KW-0067">ATP-binding</keyword>
<evidence type="ECO:0000313" key="10">
    <source>
        <dbReference type="Proteomes" id="UP000015103"/>
    </source>
</evidence>
<dbReference type="InterPro" id="IPR019539">
    <property type="entry name" value="GalKase_N"/>
</dbReference>
<evidence type="ECO:0000256" key="1">
    <source>
        <dbReference type="ARBA" id="ARBA00006566"/>
    </source>
</evidence>
<dbReference type="STRING" id="13249.T1HM28"/>
<accession>T1HM28</accession>
<organism evidence="9 10">
    <name type="scientific">Rhodnius prolixus</name>
    <name type="common">Triatomid bug</name>
    <dbReference type="NCBI Taxonomy" id="13249"/>
    <lineage>
        <taxon>Eukaryota</taxon>
        <taxon>Metazoa</taxon>
        <taxon>Ecdysozoa</taxon>
        <taxon>Arthropoda</taxon>
        <taxon>Hexapoda</taxon>
        <taxon>Insecta</taxon>
        <taxon>Pterygota</taxon>
        <taxon>Neoptera</taxon>
        <taxon>Paraneoptera</taxon>
        <taxon>Hemiptera</taxon>
        <taxon>Heteroptera</taxon>
        <taxon>Panheteroptera</taxon>
        <taxon>Cimicomorpha</taxon>
        <taxon>Reduviidae</taxon>
        <taxon>Triatominae</taxon>
        <taxon>Rhodnius</taxon>
    </lineage>
</organism>
<dbReference type="PROSITE" id="PS00106">
    <property type="entry name" value="GALACTOKINASE"/>
    <property type="match status" value="1"/>
</dbReference>
<dbReference type="Gene3D" id="1.20.1440.340">
    <property type="match status" value="1"/>
</dbReference>
<feature type="domain" description="GHMP kinase C-terminal" evidence="7">
    <location>
        <begin position="369"/>
        <end position="442"/>
    </location>
</feature>
<dbReference type="eggNOG" id="KOG0631">
    <property type="taxonomic scope" value="Eukaryota"/>
</dbReference>
<dbReference type="PRINTS" id="PR00959">
    <property type="entry name" value="MEVGALKINASE"/>
</dbReference>